<accession>A0ABR1R649</accession>
<dbReference type="Gene3D" id="1.20.1250.20">
    <property type="entry name" value="MFS general substrate transporter like domains"/>
    <property type="match status" value="1"/>
</dbReference>
<dbReference type="Pfam" id="PF07690">
    <property type="entry name" value="MFS_1"/>
    <property type="match status" value="1"/>
</dbReference>
<feature type="transmembrane region" description="Helical" evidence="7">
    <location>
        <begin position="238"/>
        <end position="262"/>
    </location>
</feature>
<dbReference type="EMBL" id="JAQQWI010000018">
    <property type="protein sequence ID" value="KAK8001223.1"/>
    <property type="molecule type" value="Genomic_DNA"/>
</dbReference>
<gene>
    <name evidence="9" type="ORF">PG991_013445</name>
</gene>
<keyword evidence="10" id="KW-1185">Reference proteome</keyword>
<keyword evidence="4 7" id="KW-1133">Transmembrane helix</keyword>
<evidence type="ECO:0000256" key="7">
    <source>
        <dbReference type="SAM" id="Phobius"/>
    </source>
</evidence>
<protein>
    <recommendedName>
        <fullName evidence="8">Major facilitator superfamily (MFS) profile domain-containing protein</fullName>
    </recommendedName>
</protein>
<dbReference type="PROSITE" id="PS50850">
    <property type="entry name" value="MFS"/>
    <property type="match status" value="1"/>
</dbReference>
<dbReference type="InterPro" id="IPR020846">
    <property type="entry name" value="MFS_dom"/>
</dbReference>
<dbReference type="PRINTS" id="PR01036">
    <property type="entry name" value="TCRTETB"/>
</dbReference>
<keyword evidence="5 7" id="KW-0472">Membrane</keyword>
<evidence type="ECO:0000313" key="9">
    <source>
        <dbReference type="EMBL" id="KAK8001223.1"/>
    </source>
</evidence>
<keyword evidence="2" id="KW-0813">Transport</keyword>
<organism evidence="9 10">
    <name type="scientific">Apiospora marii</name>
    <dbReference type="NCBI Taxonomy" id="335849"/>
    <lineage>
        <taxon>Eukaryota</taxon>
        <taxon>Fungi</taxon>
        <taxon>Dikarya</taxon>
        <taxon>Ascomycota</taxon>
        <taxon>Pezizomycotina</taxon>
        <taxon>Sordariomycetes</taxon>
        <taxon>Xylariomycetidae</taxon>
        <taxon>Amphisphaeriales</taxon>
        <taxon>Apiosporaceae</taxon>
        <taxon>Apiospora</taxon>
    </lineage>
</organism>
<evidence type="ECO:0000259" key="8">
    <source>
        <dbReference type="PROSITE" id="PS50850"/>
    </source>
</evidence>
<evidence type="ECO:0000256" key="6">
    <source>
        <dbReference type="ARBA" id="ARBA00023180"/>
    </source>
</evidence>
<evidence type="ECO:0000256" key="5">
    <source>
        <dbReference type="ARBA" id="ARBA00023136"/>
    </source>
</evidence>
<feature type="transmembrane region" description="Helical" evidence="7">
    <location>
        <begin position="83"/>
        <end position="103"/>
    </location>
</feature>
<proteinExistence type="predicted"/>
<feature type="transmembrane region" description="Helical" evidence="7">
    <location>
        <begin position="274"/>
        <end position="296"/>
    </location>
</feature>
<dbReference type="PANTHER" id="PTHR23501:SF187">
    <property type="entry name" value="MAJOR FACILITATOR SUPERFAMILY (MFS) PROFILE DOMAIN-CONTAINING PROTEIN"/>
    <property type="match status" value="1"/>
</dbReference>
<dbReference type="InterPro" id="IPR036259">
    <property type="entry name" value="MFS_trans_sf"/>
</dbReference>
<dbReference type="SUPFAM" id="SSF103473">
    <property type="entry name" value="MFS general substrate transporter"/>
    <property type="match status" value="1"/>
</dbReference>
<evidence type="ECO:0000256" key="4">
    <source>
        <dbReference type="ARBA" id="ARBA00022989"/>
    </source>
</evidence>
<feature type="transmembrane region" description="Helical" evidence="7">
    <location>
        <begin position="53"/>
        <end position="71"/>
    </location>
</feature>
<dbReference type="PANTHER" id="PTHR23501">
    <property type="entry name" value="MAJOR FACILITATOR SUPERFAMILY"/>
    <property type="match status" value="1"/>
</dbReference>
<keyword evidence="3 7" id="KW-0812">Transmembrane</keyword>
<feature type="transmembrane region" description="Helical" evidence="7">
    <location>
        <begin position="172"/>
        <end position="190"/>
    </location>
</feature>
<feature type="transmembrane region" description="Helical" evidence="7">
    <location>
        <begin position="443"/>
        <end position="461"/>
    </location>
</feature>
<dbReference type="InterPro" id="IPR011701">
    <property type="entry name" value="MFS"/>
</dbReference>
<feature type="domain" description="Major facilitator superfamily (MFS) profile" evidence="8">
    <location>
        <begin position="19"/>
        <end position="470"/>
    </location>
</feature>
<comment type="subcellular location">
    <subcellularLocation>
        <location evidence="1">Membrane</location>
        <topology evidence="1">Multi-pass membrane protein</topology>
    </subcellularLocation>
</comment>
<name>A0ABR1R649_9PEZI</name>
<sequence>MTSVQADEAPKRGWRFWAIFSGLCLSALLSALEGAIVSTALPTMSSELQSGANYVWVINVYFLTCAIVQPLCGQLADLWGRRWIMLGSVLLFMAASAICGAAQDTATLIVGRAVQGLGGGGINMLVDVIICDLVPLVDRGSIIGLLFALISMISSFGPLIGGALTSAGQWRWIFYLNLPLGAVALAILFASLKVSHRGGLGWKQRVRRIDLVGNFILRSPWCVFPVAPRILFSNQTSVAAFFITFNHGMLIYWATYFFPLYFQSVRGASPEQSGLNLLVLAFIFPFFTAVCGGILAKTSEYKILHIAGLGVTAIGFSVCSLLDQLSSTGMWVGLQLLVAAGLGIAMPALLPAVQAELSDEESASSTGTWAFVRSLGSIWGVTVPAAVFSNRAFQLADTVQGHFAREALMGGHAYEHGTAAFLDLFSGDTREQIVNVFADSLRLSWWVGIAFAGVSLMAALFERRVKLRQNLESDFGLQQGRQEANMEISQGAGAHAREE</sequence>
<feature type="transmembrane region" description="Helical" evidence="7">
    <location>
        <begin position="16"/>
        <end position="41"/>
    </location>
</feature>
<evidence type="ECO:0000313" key="10">
    <source>
        <dbReference type="Proteomes" id="UP001396898"/>
    </source>
</evidence>
<feature type="transmembrane region" description="Helical" evidence="7">
    <location>
        <begin position="302"/>
        <end position="322"/>
    </location>
</feature>
<dbReference type="Proteomes" id="UP001396898">
    <property type="component" value="Unassembled WGS sequence"/>
</dbReference>
<evidence type="ECO:0000256" key="2">
    <source>
        <dbReference type="ARBA" id="ARBA00022448"/>
    </source>
</evidence>
<feature type="transmembrane region" description="Helical" evidence="7">
    <location>
        <begin position="109"/>
        <end position="130"/>
    </location>
</feature>
<evidence type="ECO:0000256" key="1">
    <source>
        <dbReference type="ARBA" id="ARBA00004141"/>
    </source>
</evidence>
<comment type="caution">
    <text evidence="9">The sequence shown here is derived from an EMBL/GenBank/DDBJ whole genome shotgun (WGS) entry which is preliminary data.</text>
</comment>
<reference evidence="9 10" key="1">
    <citation type="submission" date="2023-01" db="EMBL/GenBank/DDBJ databases">
        <title>Analysis of 21 Apiospora genomes using comparative genomics revels a genus with tremendous synthesis potential of carbohydrate active enzymes and secondary metabolites.</title>
        <authorList>
            <person name="Sorensen T."/>
        </authorList>
    </citation>
    <scope>NUCLEOTIDE SEQUENCE [LARGE SCALE GENOMIC DNA]</scope>
    <source>
        <strain evidence="9 10">CBS 20057</strain>
    </source>
</reference>
<feature type="transmembrane region" description="Helical" evidence="7">
    <location>
        <begin position="329"/>
        <end position="350"/>
    </location>
</feature>
<evidence type="ECO:0000256" key="3">
    <source>
        <dbReference type="ARBA" id="ARBA00022692"/>
    </source>
</evidence>
<keyword evidence="6" id="KW-0325">Glycoprotein</keyword>
<feature type="transmembrane region" description="Helical" evidence="7">
    <location>
        <begin position="142"/>
        <end position="160"/>
    </location>
</feature>